<dbReference type="SUPFAM" id="SSF102405">
    <property type="entry name" value="MCP/YpsA-like"/>
    <property type="match status" value="1"/>
</dbReference>
<comment type="caution">
    <text evidence="4">The sequence shown here is derived from an EMBL/GenBank/DDBJ whole genome shotgun (WGS) entry which is preliminary data.</text>
</comment>
<dbReference type="InterPro" id="IPR057666">
    <property type="entry name" value="DrpA_SLOG"/>
</dbReference>
<keyword evidence="5" id="KW-1185">Reference proteome</keyword>
<evidence type="ECO:0000256" key="1">
    <source>
        <dbReference type="ARBA" id="ARBA00006525"/>
    </source>
</evidence>
<dbReference type="OrthoDB" id="9785707at2"/>
<reference evidence="4 5" key="1">
    <citation type="submission" date="2019-04" db="EMBL/GenBank/DDBJ databases">
        <title>Taxonomy of novel Haliea sp. from mangrove soil of West Coast of India.</title>
        <authorList>
            <person name="Verma A."/>
            <person name="Kumar P."/>
            <person name="Krishnamurthi S."/>
        </authorList>
    </citation>
    <scope>NUCLEOTIDE SEQUENCE [LARGE SCALE GENOMIC DNA]</scope>
    <source>
        <strain evidence="4 5">SAOS-164</strain>
    </source>
</reference>
<protein>
    <submittedName>
        <fullName evidence="4">DNA-processing protein DprA</fullName>
    </submittedName>
</protein>
<dbReference type="AlphaFoldDB" id="A0A4Z0LY46"/>
<dbReference type="GO" id="GO:0009294">
    <property type="term" value="P:DNA-mediated transformation"/>
    <property type="evidence" value="ECO:0007669"/>
    <property type="project" value="InterPro"/>
</dbReference>
<comment type="similarity">
    <text evidence="1">Belongs to the DprA/Smf family.</text>
</comment>
<evidence type="ECO:0000313" key="4">
    <source>
        <dbReference type="EMBL" id="TGD72154.1"/>
    </source>
</evidence>
<dbReference type="PANTHER" id="PTHR43022">
    <property type="entry name" value="PROTEIN SMF"/>
    <property type="match status" value="1"/>
</dbReference>
<dbReference type="RefSeq" id="WP_135445643.1">
    <property type="nucleotide sequence ID" value="NZ_SRLE01000011.1"/>
</dbReference>
<dbReference type="Proteomes" id="UP000298050">
    <property type="component" value="Unassembled WGS sequence"/>
</dbReference>
<organism evidence="4 5">
    <name type="scientific">Mangrovimicrobium sediminis</name>
    <dbReference type="NCBI Taxonomy" id="2562682"/>
    <lineage>
        <taxon>Bacteria</taxon>
        <taxon>Pseudomonadati</taxon>
        <taxon>Pseudomonadota</taxon>
        <taxon>Gammaproteobacteria</taxon>
        <taxon>Cellvibrionales</taxon>
        <taxon>Halieaceae</taxon>
        <taxon>Mangrovimicrobium</taxon>
    </lineage>
</organism>
<accession>A0A4Z0LY46</accession>
<name>A0A4Z0LY46_9GAMM</name>
<dbReference type="PANTHER" id="PTHR43022:SF1">
    <property type="entry name" value="PROTEIN SMF"/>
    <property type="match status" value="1"/>
</dbReference>
<evidence type="ECO:0000313" key="5">
    <source>
        <dbReference type="Proteomes" id="UP000298050"/>
    </source>
</evidence>
<proteinExistence type="inferred from homology"/>
<feature type="region of interest" description="Disordered" evidence="2">
    <location>
        <begin position="347"/>
        <end position="366"/>
    </location>
</feature>
<sequence>MNIDKVLQATLLLTVFFNKREVRNFKPLTPTEYGRFAAWLHQQGLSPADLLNDAGEVLKTWVDPKNKITVERLIELLARGASMGFALEQWQKHGVWMLSRSSNEYPRSIRKHLGDARPPILFGIGNKSLLYRPGIGFVGSRSIEDADADLTKKLACLAVDQGYSVISGGAKGIDQTAMNAALNHGGLSVGVLADSLLKTSTLRIYREAIQNGQLVLTTPYYPEAGFSTGNAMGRNKYIYTLSQGVVAVKSDFEKGGTWTGAIENLKKGWVPLLVPNTDTTGNRQLIKQGAIPIDDSFDNFQEAIENIVHYTDAALKSSKNVAIESNLSSTSNPGDLSLQIDEPATDAELGDTEHENVSPLSETVSRQEVDVEPQPQIVSKQLISLVGTPLEQYGKVFEVFLAALIDIANRKRHVSPDDLQEVFPELSANIIKKWLAELDEHKLLIRESRRLSYTLPDPGLFE</sequence>
<dbReference type="Pfam" id="PF02481">
    <property type="entry name" value="DNA_processg_A"/>
    <property type="match status" value="1"/>
</dbReference>
<dbReference type="InterPro" id="IPR003488">
    <property type="entry name" value="DprA"/>
</dbReference>
<dbReference type="EMBL" id="SRLE01000011">
    <property type="protein sequence ID" value="TGD72154.1"/>
    <property type="molecule type" value="Genomic_DNA"/>
</dbReference>
<gene>
    <name evidence="4" type="ORF">E4634_15910</name>
</gene>
<evidence type="ECO:0000256" key="2">
    <source>
        <dbReference type="SAM" id="MobiDB-lite"/>
    </source>
</evidence>
<dbReference type="Gene3D" id="3.40.50.450">
    <property type="match status" value="1"/>
</dbReference>
<evidence type="ECO:0000259" key="3">
    <source>
        <dbReference type="Pfam" id="PF02481"/>
    </source>
</evidence>
<feature type="domain" description="Smf/DprA SLOG" evidence="3">
    <location>
        <begin position="97"/>
        <end position="298"/>
    </location>
</feature>